<dbReference type="Proteomes" id="UP001165082">
    <property type="component" value="Unassembled WGS sequence"/>
</dbReference>
<keyword evidence="14" id="KW-1185">Reference proteome</keyword>
<evidence type="ECO:0000256" key="10">
    <source>
        <dbReference type="RuleBase" id="RU079119"/>
    </source>
</evidence>
<organism evidence="13 14">
    <name type="scientific">Triparma retinervis</name>
    <dbReference type="NCBI Taxonomy" id="2557542"/>
    <lineage>
        <taxon>Eukaryota</taxon>
        <taxon>Sar</taxon>
        <taxon>Stramenopiles</taxon>
        <taxon>Ochrophyta</taxon>
        <taxon>Bolidophyceae</taxon>
        <taxon>Parmales</taxon>
        <taxon>Triparmaceae</taxon>
        <taxon>Triparma</taxon>
    </lineage>
</organism>
<feature type="transmembrane region" description="Helical" evidence="10">
    <location>
        <begin position="238"/>
        <end position="259"/>
    </location>
</feature>
<dbReference type="PANTHER" id="PTHR22883">
    <property type="entry name" value="ZINC FINGER DHHC DOMAIN CONTAINING PROTEIN"/>
    <property type="match status" value="1"/>
</dbReference>
<keyword evidence="8 10" id="KW-0012">Acyltransferase</keyword>
<evidence type="ECO:0000256" key="8">
    <source>
        <dbReference type="ARBA" id="ARBA00023315"/>
    </source>
</evidence>
<feature type="transmembrane region" description="Helical" evidence="10">
    <location>
        <begin position="410"/>
        <end position="439"/>
    </location>
</feature>
<evidence type="ECO:0000256" key="9">
    <source>
        <dbReference type="ARBA" id="ARBA00048048"/>
    </source>
</evidence>
<evidence type="ECO:0000256" key="3">
    <source>
        <dbReference type="ARBA" id="ARBA00022692"/>
    </source>
</evidence>
<name>A0A9W7CID1_9STRA</name>
<evidence type="ECO:0000256" key="1">
    <source>
        <dbReference type="ARBA" id="ARBA00004127"/>
    </source>
</evidence>
<feature type="region of interest" description="Disordered" evidence="11">
    <location>
        <begin position="25"/>
        <end position="69"/>
    </location>
</feature>
<dbReference type="GO" id="GO:0005794">
    <property type="term" value="C:Golgi apparatus"/>
    <property type="evidence" value="ECO:0007669"/>
    <property type="project" value="TreeGrafter"/>
</dbReference>
<feature type="domain" description="Palmitoyltransferase DHHC" evidence="12">
    <location>
        <begin position="309"/>
        <end position="448"/>
    </location>
</feature>
<keyword evidence="7" id="KW-0449">Lipoprotein</keyword>
<keyword evidence="6" id="KW-0564">Palmitate</keyword>
<dbReference type="OrthoDB" id="9909019at2759"/>
<dbReference type="EMBL" id="BRXZ01000170">
    <property type="protein sequence ID" value="GMI06651.1"/>
    <property type="molecule type" value="Genomic_DNA"/>
</dbReference>
<dbReference type="GO" id="GO:0019706">
    <property type="term" value="F:protein-cysteine S-palmitoyltransferase activity"/>
    <property type="evidence" value="ECO:0007669"/>
    <property type="project" value="UniProtKB-EC"/>
</dbReference>
<protein>
    <recommendedName>
        <fullName evidence="10">Palmitoyltransferase</fullName>
        <ecNumber evidence="10">2.3.1.225</ecNumber>
    </recommendedName>
</protein>
<comment type="catalytic activity">
    <reaction evidence="9 10">
        <text>L-cysteinyl-[protein] + hexadecanoyl-CoA = S-hexadecanoyl-L-cysteinyl-[protein] + CoA</text>
        <dbReference type="Rhea" id="RHEA:36683"/>
        <dbReference type="Rhea" id="RHEA-COMP:10131"/>
        <dbReference type="Rhea" id="RHEA-COMP:11032"/>
        <dbReference type="ChEBI" id="CHEBI:29950"/>
        <dbReference type="ChEBI" id="CHEBI:57287"/>
        <dbReference type="ChEBI" id="CHEBI:57379"/>
        <dbReference type="ChEBI" id="CHEBI:74151"/>
        <dbReference type="EC" id="2.3.1.225"/>
    </reaction>
</comment>
<dbReference type="AlphaFoldDB" id="A0A9W7CID1"/>
<evidence type="ECO:0000313" key="14">
    <source>
        <dbReference type="Proteomes" id="UP001165082"/>
    </source>
</evidence>
<accession>A0A9W7CID1</accession>
<evidence type="ECO:0000256" key="11">
    <source>
        <dbReference type="SAM" id="MobiDB-lite"/>
    </source>
</evidence>
<keyword evidence="5 10" id="KW-0472">Membrane</keyword>
<comment type="subcellular location">
    <subcellularLocation>
        <location evidence="1">Endomembrane system</location>
        <topology evidence="1">Multi-pass membrane protein</topology>
    </subcellularLocation>
</comment>
<evidence type="ECO:0000256" key="5">
    <source>
        <dbReference type="ARBA" id="ARBA00023136"/>
    </source>
</evidence>
<gene>
    <name evidence="13" type="ORF">TrRE_jg1999</name>
</gene>
<dbReference type="GO" id="GO:0006612">
    <property type="term" value="P:protein targeting to membrane"/>
    <property type="evidence" value="ECO:0007669"/>
    <property type="project" value="TreeGrafter"/>
</dbReference>
<reference evidence="13" key="1">
    <citation type="submission" date="2022-07" db="EMBL/GenBank/DDBJ databases">
        <title>Genome analysis of Parmales, a sister group of diatoms, reveals the evolutionary specialization of diatoms from phago-mixotrophs to photoautotrophs.</title>
        <authorList>
            <person name="Ban H."/>
            <person name="Sato S."/>
            <person name="Yoshikawa S."/>
            <person name="Kazumasa Y."/>
            <person name="Nakamura Y."/>
            <person name="Ichinomiya M."/>
            <person name="Saitoh K."/>
            <person name="Sato N."/>
            <person name="Blanc-Mathieu R."/>
            <person name="Endo H."/>
            <person name="Kuwata A."/>
            <person name="Ogata H."/>
        </authorList>
    </citation>
    <scope>NUCLEOTIDE SEQUENCE</scope>
</reference>
<keyword evidence="4 10" id="KW-1133">Transmembrane helix</keyword>
<evidence type="ECO:0000259" key="12">
    <source>
        <dbReference type="Pfam" id="PF01529"/>
    </source>
</evidence>
<sequence>MESQLPIIDFTDPDSVVLRIEDDGSRILTRPHGTNSSIAQVQDSEDEEPSHNEKRPKATMQDLPPHLRNLGEPRFGSIDMCRACPTVAPEEEQLLSQEYQGWMRLVRFPAESRNADTSATESRMCEIREDPSHAAPVCALVRRRYAIVSRYSSPNEDGWVKVGYRGKVGWTRYDLFADVKRCRKFELFHGRNYFFCNGKIMTGPDLSTFRMSNLLILVPSVVWFAVVLPKLEGGGTKAFWLVANICAFISSFTFLWLTATTDPGIIPRREPHEELLVPDPVAQSLNKKKQNSDARDDHPLSDGTSPAGWKYCNTCKVYRPPRSKHCSYCDNCVDRFDHHCPWTSTCIGRRNYKYFTSFVWSCTLLCVFIFASSFMLLKQEMDVATENEDEDVVSPTAGIDKFSNAVTKHPVALCLMVFTFFAFWSVFGLSAFHSVLICVGETTNENIRGTYQGQDGSAKKKEWDRGGCGNCCVHWFGGKGEGRLGDMAEVLLSGGGGRGDEASDSLVGSSV</sequence>
<feature type="compositionally biased region" description="Polar residues" evidence="11">
    <location>
        <begin position="32"/>
        <end position="42"/>
    </location>
</feature>
<evidence type="ECO:0000313" key="13">
    <source>
        <dbReference type="EMBL" id="GMI06651.1"/>
    </source>
</evidence>
<feature type="transmembrane region" description="Helical" evidence="10">
    <location>
        <begin position="208"/>
        <end position="226"/>
    </location>
</feature>
<evidence type="ECO:0000256" key="7">
    <source>
        <dbReference type="ARBA" id="ARBA00023288"/>
    </source>
</evidence>
<comment type="similarity">
    <text evidence="10">Belongs to the DHHC palmitoyltransferase family.</text>
</comment>
<comment type="domain">
    <text evidence="10">The DHHC domain is required for palmitoyltransferase activity.</text>
</comment>
<keyword evidence="2 10" id="KW-0808">Transferase</keyword>
<dbReference type="Pfam" id="PF01529">
    <property type="entry name" value="DHHC"/>
    <property type="match status" value="1"/>
</dbReference>
<dbReference type="InterPro" id="IPR001594">
    <property type="entry name" value="Palmitoyltrfase_DHHC"/>
</dbReference>
<dbReference type="PANTHER" id="PTHR22883:SF43">
    <property type="entry name" value="PALMITOYLTRANSFERASE APP"/>
    <property type="match status" value="1"/>
</dbReference>
<dbReference type="InterPro" id="IPR039859">
    <property type="entry name" value="PFA4/ZDH16/20/ERF2-like"/>
</dbReference>
<evidence type="ECO:0000256" key="4">
    <source>
        <dbReference type="ARBA" id="ARBA00022989"/>
    </source>
</evidence>
<proteinExistence type="inferred from homology"/>
<evidence type="ECO:0000256" key="6">
    <source>
        <dbReference type="ARBA" id="ARBA00023139"/>
    </source>
</evidence>
<dbReference type="EC" id="2.3.1.225" evidence="10"/>
<feature type="transmembrane region" description="Helical" evidence="10">
    <location>
        <begin position="358"/>
        <end position="377"/>
    </location>
</feature>
<keyword evidence="3 10" id="KW-0812">Transmembrane</keyword>
<comment type="caution">
    <text evidence="13">The sequence shown here is derived from an EMBL/GenBank/DDBJ whole genome shotgun (WGS) entry which is preliminary data.</text>
</comment>
<dbReference type="GO" id="GO:0005783">
    <property type="term" value="C:endoplasmic reticulum"/>
    <property type="evidence" value="ECO:0007669"/>
    <property type="project" value="TreeGrafter"/>
</dbReference>
<dbReference type="PROSITE" id="PS50216">
    <property type="entry name" value="DHHC"/>
    <property type="match status" value="1"/>
</dbReference>
<evidence type="ECO:0000256" key="2">
    <source>
        <dbReference type="ARBA" id="ARBA00022679"/>
    </source>
</evidence>